<dbReference type="Proteomes" id="UP000179164">
    <property type="component" value="Unassembled WGS sequence"/>
</dbReference>
<dbReference type="EMBL" id="MHKE01000006">
    <property type="protein sequence ID" value="OGY84600.1"/>
    <property type="molecule type" value="Genomic_DNA"/>
</dbReference>
<feature type="transmembrane region" description="Helical" evidence="1">
    <location>
        <begin position="12"/>
        <end position="37"/>
    </location>
</feature>
<gene>
    <name evidence="2" type="ORF">A2898_03630</name>
</gene>
<evidence type="ECO:0008006" key="4">
    <source>
        <dbReference type="Google" id="ProtNLM"/>
    </source>
</evidence>
<reference evidence="2 3" key="1">
    <citation type="journal article" date="2016" name="Nat. Commun.">
        <title>Thousands of microbial genomes shed light on interconnected biogeochemical processes in an aquifer system.</title>
        <authorList>
            <person name="Anantharaman K."/>
            <person name="Brown C.T."/>
            <person name="Hug L.A."/>
            <person name="Sharon I."/>
            <person name="Castelle C.J."/>
            <person name="Probst A.J."/>
            <person name="Thomas B.C."/>
            <person name="Singh A."/>
            <person name="Wilkins M.J."/>
            <person name="Karaoz U."/>
            <person name="Brodie E.L."/>
            <person name="Williams K.H."/>
            <person name="Hubbard S.S."/>
            <person name="Banfield J.F."/>
        </authorList>
    </citation>
    <scope>NUCLEOTIDE SEQUENCE [LARGE SCALE GENOMIC DNA]</scope>
</reference>
<dbReference type="AlphaFoldDB" id="A0A1G2B8K7"/>
<dbReference type="NCBIfam" id="NF041539">
    <property type="entry name" value="choice_anch_R"/>
    <property type="match status" value="1"/>
</dbReference>
<accession>A0A1G2B8K7</accession>
<evidence type="ECO:0000256" key="1">
    <source>
        <dbReference type="SAM" id="Phobius"/>
    </source>
</evidence>
<comment type="caution">
    <text evidence="2">The sequence shown here is derived from an EMBL/GenBank/DDBJ whole genome shotgun (WGS) entry which is preliminary data.</text>
</comment>
<sequence>MLRNIFNNHEGAVAVITVLSVSVFALITMTAMSVLALDELHMNTSEIQSEKTFYAAEAGLNEAVYRLITNPVPQSFIMDFESIETNISTSANPTNPYQRIIRSSATDTTGKVRTMQIVANTSSFAGGFDYAVQSGQGGIEILNNSEVLGDIYSNGNIFGGTGAAIQARVDGNVWVARGDALGNGPSQEGFDTDIAVGNSTANADAGQSFIPADSRALKSVSLHLRRTGNLPDDVNLLVVKDDGGTPGTEILMNQEIKKTDVPNSFSWLNVVFDIGPLVEAGQTYWIVLDTSAVDAGKYIQWKMNTNQASYADGQATRKNDSTGVWTSLSGDFAFRTQLGAGDTFVRQVEVDGDVHAHSVIKSIITSKAYYQVIDAITEVSGSPCLNPSCFPGEPDPDPKPFPIQDTHITNWKDDAVAGGEHIGDMTISGSVSLGPIKISGNLFLDGSSHINVTGNIWVTGNIVFVNPGSSVSLDGSFGPLSGVIVADGKIDINNNTAIDGSGDPTSFLLILSTNYSINPASPAINASNNSDAVIFYAKNGMVRLYNGSDLNGTSGYYIRLEERSTITYDPNLAAFTIPAGGGEDVGVALGSWEEL</sequence>
<organism evidence="2 3">
    <name type="scientific">Candidatus Kerfeldbacteria bacterium RIFCSPLOWO2_01_FULL_48_11</name>
    <dbReference type="NCBI Taxonomy" id="1798543"/>
    <lineage>
        <taxon>Bacteria</taxon>
        <taxon>Candidatus Kerfeldiibacteriota</taxon>
    </lineage>
</organism>
<dbReference type="STRING" id="1798543.A2898_03630"/>
<proteinExistence type="predicted"/>
<keyword evidence="1" id="KW-0812">Transmembrane</keyword>
<keyword evidence="1" id="KW-0472">Membrane</keyword>
<keyword evidence="1" id="KW-1133">Transmembrane helix</keyword>
<name>A0A1G2B8K7_9BACT</name>
<evidence type="ECO:0000313" key="2">
    <source>
        <dbReference type="EMBL" id="OGY84600.1"/>
    </source>
</evidence>
<evidence type="ECO:0000313" key="3">
    <source>
        <dbReference type="Proteomes" id="UP000179164"/>
    </source>
</evidence>
<protein>
    <recommendedName>
        <fullName evidence="4">Type 4 fimbrial biogenesis protein PilX N-terminal domain-containing protein</fullName>
    </recommendedName>
</protein>